<reference evidence="3" key="1">
    <citation type="submission" date="2023-10" db="EMBL/GenBank/DDBJ databases">
        <title>Genome assemblies of two species of porcelain crab, Petrolisthes cinctipes and Petrolisthes manimaculis (Anomura: Porcellanidae).</title>
        <authorList>
            <person name="Angst P."/>
        </authorList>
    </citation>
    <scope>NUCLEOTIDE SEQUENCE</scope>
    <source>
        <strain evidence="3">PB745_01</strain>
        <tissue evidence="3">Gill</tissue>
    </source>
</reference>
<feature type="compositionally biased region" description="Low complexity" evidence="1">
    <location>
        <begin position="58"/>
        <end position="74"/>
    </location>
</feature>
<feature type="region of interest" description="Disordered" evidence="1">
    <location>
        <begin position="324"/>
        <end position="571"/>
    </location>
</feature>
<dbReference type="PANTHER" id="PTHR31434">
    <property type="entry name" value="S PHASE CYCLIN A-ASSOCIATED PROTEIN IN THE ENDOPLASMIC RETICULUM"/>
    <property type="match status" value="1"/>
</dbReference>
<proteinExistence type="predicted"/>
<dbReference type="PANTHER" id="PTHR31434:SF2">
    <property type="entry name" value="S PHASE CYCLIN A-ASSOCIATED PROTEIN IN THE ENDOPLASMIC RETICULUM"/>
    <property type="match status" value="1"/>
</dbReference>
<dbReference type="AlphaFoldDB" id="A0AAE1KZ75"/>
<accession>A0AAE1KZ75</accession>
<feature type="compositionally biased region" description="Low complexity" evidence="1">
    <location>
        <begin position="722"/>
        <end position="733"/>
    </location>
</feature>
<feature type="region of interest" description="Disordered" evidence="1">
    <location>
        <begin position="632"/>
        <end position="733"/>
    </location>
</feature>
<feature type="compositionally biased region" description="Basic and acidic residues" evidence="1">
    <location>
        <begin position="15"/>
        <end position="31"/>
    </location>
</feature>
<gene>
    <name evidence="3" type="ORF">Pcinc_008710</name>
</gene>
<feature type="non-terminal residue" evidence="3">
    <location>
        <position position="763"/>
    </location>
</feature>
<feature type="compositionally biased region" description="Polar residues" evidence="1">
    <location>
        <begin position="632"/>
        <end position="649"/>
    </location>
</feature>
<keyword evidence="4" id="KW-1185">Reference proteome</keyword>
<feature type="compositionally biased region" description="Low complexity" evidence="1">
    <location>
        <begin position="537"/>
        <end position="571"/>
    </location>
</feature>
<organism evidence="3 4">
    <name type="scientific">Petrolisthes cinctipes</name>
    <name type="common">Flat porcelain crab</name>
    <dbReference type="NCBI Taxonomy" id="88211"/>
    <lineage>
        <taxon>Eukaryota</taxon>
        <taxon>Metazoa</taxon>
        <taxon>Ecdysozoa</taxon>
        <taxon>Arthropoda</taxon>
        <taxon>Crustacea</taxon>
        <taxon>Multicrustacea</taxon>
        <taxon>Malacostraca</taxon>
        <taxon>Eumalacostraca</taxon>
        <taxon>Eucarida</taxon>
        <taxon>Decapoda</taxon>
        <taxon>Pleocyemata</taxon>
        <taxon>Anomura</taxon>
        <taxon>Galatheoidea</taxon>
        <taxon>Porcellanidae</taxon>
        <taxon>Petrolisthes</taxon>
    </lineage>
</organism>
<dbReference type="Proteomes" id="UP001286313">
    <property type="component" value="Unassembled WGS sequence"/>
</dbReference>
<feature type="compositionally biased region" description="Gly residues" evidence="1">
    <location>
        <begin position="690"/>
        <end position="704"/>
    </location>
</feature>
<dbReference type="EMBL" id="JAWQEG010000646">
    <property type="protein sequence ID" value="KAK3887185.1"/>
    <property type="molecule type" value="Genomic_DNA"/>
</dbReference>
<feature type="domain" description="S phase cyclin A-associated protein in the endoplasmic reticulum N-terminal" evidence="2">
    <location>
        <begin position="89"/>
        <end position="182"/>
    </location>
</feature>
<feature type="region of interest" description="Disordered" evidence="1">
    <location>
        <begin position="744"/>
        <end position="763"/>
    </location>
</feature>
<comment type="caution">
    <text evidence="3">The sequence shown here is derived from an EMBL/GenBank/DDBJ whole genome shotgun (WGS) entry which is preliminary data.</text>
</comment>
<evidence type="ECO:0000313" key="3">
    <source>
        <dbReference type="EMBL" id="KAK3887185.1"/>
    </source>
</evidence>
<feature type="compositionally biased region" description="Basic and acidic residues" evidence="1">
    <location>
        <begin position="41"/>
        <end position="57"/>
    </location>
</feature>
<feature type="compositionally biased region" description="Polar residues" evidence="1">
    <location>
        <begin position="504"/>
        <end position="536"/>
    </location>
</feature>
<feature type="compositionally biased region" description="Polar residues" evidence="1">
    <location>
        <begin position="410"/>
        <end position="424"/>
    </location>
</feature>
<feature type="compositionally biased region" description="Basic and acidic residues" evidence="1">
    <location>
        <begin position="425"/>
        <end position="485"/>
    </location>
</feature>
<evidence type="ECO:0000259" key="2">
    <source>
        <dbReference type="Pfam" id="PF16501"/>
    </source>
</evidence>
<feature type="compositionally biased region" description="Gly residues" evidence="1">
    <location>
        <begin position="668"/>
        <end position="678"/>
    </location>
</feature>
<evidence type="ECO:0000313" key="4">
    <source>
        <dbReference type="Proteomes" id="UP001286313"/>
    </source>
</evidence>
<feature type="compositionally biased region" description="Basic and acidic residues" evidence="1">
    <location>
        <begin position="324"/>
        <end position="398"/>
    </location>
</feature>
<evidence type="ECO:0000256" key="1">
    <source>
        <dbReference type="SAM" id="MobiDB-lite"/>
    </source>
</evidence>
<feature type="compositionally biased region" description="Polar residues" evidence="1">
    <location>
        <begin position="486"/>
        <end position="495"/>
    </location>
</feature>
<sequence>MKGGNNENSDSQDEVVERVKARLQEEGREARNLVAYSLPLQDHKHNAESMVRQREAKQQQQQQQLTNESTTTTTRRPSKQEKRPRSASAGRDPQASLRARHWGFLFRNLQQAVDEIYQTCEDDESIVECKEAIMMLERYSNDFHKLIEWLKLKWEYEHTPPPQRPTSLTWEIRTSSPGKALHPDRSKVLNLNDARRALTFDTTNTTLNNINNERKTTNLKLHIPKPDVGNKPGKPIVVPGLSPTPKPGKPIVVPGLSPTPKPGKPIVVPGLSSIILESTHLENVKECETCEWIGVGKCEEEEEGGGGEEERRKLNICTTVIEMEKENERKDNNVGNKKENERKDNNVGNKKENERKDNNVGNKENEKEDNVVSGKENERKDDNIVGNKENERKENVDKDENDSESELKNKTSQKNNCLHSTTSPPDDRKEEEEKHDQNKTSQKNCEREEKHDQNKTSQKNCEREEKHDQNKTSRKNNCDQEEKSNQNKMSKNMALTTPPPVSPSQPLQTKDTNIGTSSSKAVDDSQTAKIQQQEIPTNTNTATNTTTTTTNTTTTNTNTNNTTTNTTATTNTNTTTTTTNISTNTNTNKICEGGVDGKRSCAEVLLLSTRSPIQKPGPTVYMNKASQVRQAYNQNRTPQKQPRSASTANFHPLTPRPNDFKTNLIKQQGGGGGGGGGKVTYCRRMTTTTSGGGGGGRWGGGGGASRQHHTTTTPPPHTVIRSHSTLGTSTTTTSAMSRGIVRGSSTLGNYSTGRTYGNTFVTN</sequence>
<dbReference type="Pfam" id="PF16501">
    <property type="entry name" value="SCAPER_N"/>
    <property type="match status" value="1"/>
</dbReference>
<name>A0AAE1KZ75_PETCI</name>
<dbReference type="InterPro" id="IPR032446">
    <property type="entry name" value="SCAPER_N"/>
</dbReference>
<feature type="region of interest" description="Disordered" evidence="1">
    <location>
        <begin position="1"/>
        <end position="95"/>
    </location>
</feature>
<protein>
    <recommendedName>
        <fullName evidence="2">S phase cyclin A-associated protein in the endoplasmic reticulum N-terminal domain-containing protein</fullName>
    </recommendedName>
</protein>